<organism evidence="1 2">
    <name type="scientific">Pseudomonas phage vB_PpuM-Amme-3</name>
    <dbReference type="NCBI Taxonomy" id="3132617"/>
    <lineage>
        <taxon>Viruses</taxon>
        <taxon>Duplodnaviria</taxon>
        <taxon>Heunggongvirae</taxon>
        <taxon>Uroviricota</taxon>
        <taxon>Caudoviricetes</taxon>
        <taxon>Vandenendeviridae</taxon>
        <taxon>Gorskivirinae</taxon>
        <taxon>Tartuvirus</taxon>
        <taxon>Tartuvirus amme3</taxon>
    </lineage>
</organism>
<accession>A0AAX4MXB3</accession>
<gene>
    <name evidence="1" type="ORF">Amme3_00100</name>
</gene>
<reference evidence="1 2" key="1">
    <citation type="submission" date="2024-03" db="EMBL/GenBank/DDBJ databases">
        <title>Isolation and characterization of a phage collection against Pseudomonas putida.</title>
        <authorList>
            <person name="Brauer A."/>
            <person name="Rosendahl S."/>
            <person name="Kangsep A."/>
            <person name="Rikberg R."/>
            <person name="Lewanczyk A.C."/>
            <person name="Horak R."/>
            <person name="Tamman H."/>
        </authorList>
    </citation>
    <scope>NUCLEOTIDE SEQUENCE [LARGE SCALE GENOMIC DNA]</scope>
</reference>
<sequence length="120" mass="13848">MARRFTGEPNPPKVKPLRYRIDPTAEQADTLDNLLAELESVKGQISGDDYFDMLDILKGRQQALAKRIDRLKGTPKVVDYAGYSVRKVTIVDRIRWAFTPERFKAFLVIFVVCWFISKNI</sequence>
<dbReference type="EMBL" id="PP496413">
    <property type="protein sequence ID" value="WYV99096.1"/>
    <property type="molecule type" value="Genomic_DNA"/>
</dbReference>
<keyword evidence="2" id="KW-1185">Reference proteome</keyword>
<dbReference type="Proteomes" id="UP001438490">
    <property type="component" value="Segment"/>
</dbReference>
<evidence type="ECO:0000313" key="1">
    <source>
        <dbReference type="EMBL" id="WYV99096.1"/>
    </source>
</evidence>
<evidence type="ECO:0000313" key="2">
    <source>
        <dbReference type="Proteomes" id="UP001438490"/>
    </source>
</evidence>
<name>A0AAX4MXB3_9CAUD</name>
<proteinExistence type="predicted"/>
<protein>
    <submittedName>
        <fullName evidence="1">Uncharacterized protein</fullName>
    </submittedName>
</protein>